<dbReference type="GO" id="GO:0034501">
    <property type="term" value="P:protein localization to kinetochore"/>
    <property type="evidence" value="ECO:0000318"/>
    <property type="project" value="GO_Central"/>
</dbReference>
<proteinExistence type="predicted"/>
<reference evidence="9 11" key="1">
    <citation type="journal article" date="2011" name="Science">
        <title>Comparative functional genomics of the fission yeasts.</title>
        <authorList>
            <person name="Rhind N."/>
            <person name="Chen Z."/>
            <person name="Yassour M."/>
            <person name="Thompson D.A."/>
            <person name="Haas B.J."/>
            <person name="Habib N."/>
            <person name="Wapinski I."/>
            <person name="Roy S."/>
            <person name="Lin M.F."/>
            <person name="Heiman D.I."/>
            <person name="Young S.K."/>
            <person name="Furuya K."/>
            <person name="Guo Y."/>
            <person name="Pidoux A."/>
            <person name="Chen H.M."/>
            <person name="Robbertse B."/>
            <person name="Goldberg J.M."/>
            <person name="Aoki K."/>
            <person name="Bayne E.H."/>
            <person name="Berlin A.M."/>
            <person name="Desjardins C.A."/>
            <person name="Dobbs E."/>
            <person name="Dukaj L."/>
            <person name="Fan L."/>
            <person name="FitzGerald M.G."/>
            <person name="French C."/>
            <person name="Gujja S."/>
            <person name="Hansen K."/>
            <person name="Keifenheim D."/>
            <person name="Levin J.Z."/>
            <person name="Mosher R.A."/>
            <person name="Mueller C.A."/>
            <person name="Pfiffner J."/>
            <person name="Priest M."/>
            <person name="Russ C."/>
            <person name="Smialowska A."/>
            <person name="Swoboda P."/>
            <person name="Sykes S.M."/>
            <person name="Vaughn M."/>
            <person name="Vengrova S."/>
            <person name="Yoder R."/>
            <person name="Zeng Q."/>
            <person name="Allshire R."/>
            <person name="Baulcombe D."/>
            <person name="Birren B.W."/>
            <person name="Brown W."/>
            <person name="Ekwall K."/>
            <person name="Kellis M."/>
            <person name="Leatherwood J."/>
            <person name="Levin H."/>
            <person name="Margalit H."/>
            <person name="Martienssen R."/>
            <person name="Nieduszynski C.A."/>
            <person name="Spatafora J.W."/>
            <person name="Friedman N."/>
            <person name="Dalgaard J.Z."/>
            <person name="Baumann P."/>
            <person name="Niki H."/>
            <person name="Regev A."/>
            <person name="Nusbaum C."/>
        </authorList>
    </citation>
    <scope>NUCLEOTIDE SEQUENCE [LARGE SCALE GENOMIC DNA]</scope>
    <source>
        <strain evidence="11">yFS275 / FY16936</strain>
    </source>
</reference>
<dbReference type="eggNOG" id="KOG0596">
    <property type="taxonomic scope" value="Eukaryota"/>
</dbReference>
<dbReference type="PROSITE" id="PS00107">
    <property type="entry name" value="PROTEIN_KINASE_ATP"/>
    <property type="match status" value="1"/>
</dbReference>
<keyword evidence="11" id="KW-1185">Reference proteome</keyword>
<dbReference type="Gene3D" id="3.30.200.20">
    <property type="entry name" value="Phosphorylase Kinase, domain 1"/>
    <property type="match status" value="1"/>
</dbReference>
<evidence type="ECO:0000256" key="3">
    <source>
        <dbReference type="ARBA" id="ARBA00022741"/>
    </source>
</evidence>
<evidence type="ECO:0000256" key="4">
    <source>
        <dbReference type="ARBA" id="ARBA00022777"/>
    </source>
</evidence>
<accession>B6K601</accession>
<gene>
    <name evidence="10" type="primary">mph1</name>
    <name evidence="9" type="ORF">SJAG_04126</name>
</gene>
<evidence type="ECO:0000256" key="6">
    <source>
        <dbReference type="PROSITE-ProRule" id="PRU10141"/>
    </source>
</evidence>
<dbReference type="InterPro" id="IPR000719">
    <property type="entry name" value="Prot_kinase_dom"/>
</dbReference>
<dbReference type="EMBL" id="KE651167">
    <property type="protein sequence ID" value="EEB08955.2"/>
    <property type="molecule type" value="Genomic_DNA"/>
</dbReference>
<dbReference type="InterPro" id="IPR027084">
    <property type="entry name" value="Mps1_cat"/>
</dbReference>
<evidence type="ECO:0000256" key="1">
    <source>
        <dbReference type="ARBA" id="ARBA00022527"/>
    </source>
</evidence>
<dbReference type="GO" id="GO:0033316">
    <property type="term" value="P:meiotic spindle assembly checkpoint signaling"/>
    <property type="evidence" value="ECO:0000318"/>
    <property type="project" value="GO_Central"/>
</dbReference>
<dbReference type="GO" id="GO:0004712">
    <property type="term" value="F:protein serine/threonine/tyrosine kinase activity"/>
    <property type="evidence" value="ECO:0000318"/>
    <property type="project" value="GO_Central"/>
</dbReference>
<dbReference type="SMART" id="SM00220">
    <property type="entry name" value="S_TKc"/>
    <property type="match status" value="1"/>
</dbReference>
<dbReference type="InterPro" id="IPR008271">
    <property type="entry name" value="Ser/Thr_kinase_AS"/>
</dbReference>
<feature type="compositionally biased region" description="Polar residues" evidence="7">
    <location>
        <begin position="46"/>
        <end position="61"/>
    </location>
</feature>
<evidence type="ECO:0000313" key="11">
    <source>
        <dbReference type="Proteomes" id="UP000001744"/>
    </source>
</evidence>
<dbReference type="SUPFAM" id="SSF56112">
    <property type="entry name" value="Protein kinase-like (PK-like)"/>
    <property type="match status" value="1"/>
</dbReference>
<dbReference type="InterPro" id="IPR011009">
    <property type="entry name" value="Kinase-like_dom_sf"/>
</dbReference>
<dbReference type="CDD" id="cd14131">
    <property type="entry name" value="PKc_Mps1"/>
    <property type="match status" value="1"/>
</dbReference>
<dbReference type="Proteomes" id="UP000001744">
    <property type="component" value="Unassembled WGS sequence"/>
</dbReference>
<evidence type="ECO:0000313" key="10">
    <source>
        <dbReference type="JaponicusDB" id="SJAG_04126"/>
    </source>
</evidence>
<organism evidence="9 11">
    <name type="scientific">Schizosaccharomyces japonicus (strain yFS275 / FY16936)</name>
    <name type="common">Fission yeast</name>
    <dbReference type="NCBI Taxonomy" id="402676"/>
    <lineage>
        <taxon>Eukaryota</taxon>
        <taxon>Fungi</taxon>
        <taxon>Dikarya</taxon>
        <taxon>Ascomycota</taxon>
        <taxon>Taphrinomycotina</taxon>
        <taxon>Schizosaccharomycetes</taxon>
        <taxon>Schizosaccharomycetales</taxon>
        <taxon>Schizosaccharomycetaceae</taxon>
        <taxon>Schizosaccharomyces</taxon>
    </lineage>
</organism>
<feature type="domain" description="Protein kinase" evidence="8">
    <location>
        <begin position="272"/>
        <end position="561"/>
    </location>
</feature>
<dbReference type="GO" id="GO:0007094">
    <property type="term" value="P:mitotic spindle assembly checkpoint signaling"/>
    <property type="evidence" value="ECO:0000318"/>
    <property type="project" value="GO_Central"/>
</dbReference>
<dbReference type="HOGENOM" id="CLU_406608_0_0_1"/>
<evidence type="ECO:0000256" key="7">
    <source>
        <dbReference type="SAM" id="MobiDB-lite"/>
    </source>
</evidence>
<evidence type="ECO:0000256" key="5">
    <source>
        <dbReference type="ARBA" id="ARBA00022840"/>
    </source>
</evidence>
<dbReference type="Pfam" id="PF00069">
    <property type="entry name" value="Pkinase"/>
    <property type="match status" value="1"/>
</dbReference>
<dbReference type="RefSeq" id="XP_002175248.2">
    <property type="nucleotide sequence ID" value="XM_002175212.2"/>
</dbReference>
<dbReference type="VEuPathDB" id="FungiDB:SJAG_04126"/>
<dbReference type="GeneID" id="7049297"/>
<dbReference type="Gene3D" id="1.10.510.10">
    <property type="entry name" value="Transferase(Phosphotransferase) domain 1"/>
    <property type="match status" value="1"/>
</dbReference>
<sequence length="627" mass="68686">MRYPDAFLSTEHCDETSTPIDYKTVTKTAFSSTSEGLKKSDDGSSEKTIQSRRSVTLSAPTTVKRPATLLNEKKTPTFKASSGSESLITPLGLDSHSKSFGLNSVGPTEHDGDAVTHGTVKSHNGGSTVSSRWRRIGRIGLGPPKRAEYSLADVKASDSQESGAEDDMHEGKQNHHVPAAGSDRANAEAEIEDEHLRSRKLRALSFSKAGLDFSKFAEVAPQTNASKKPLNHNSLLNAQQGQMANPFLDTPVVVPQTLFPGAEAVTISGHTFIKLGVIGKGGSSKVFRIIAPENKVIYALKEVDFENADYAAVQGYKNEIALLKKLSGHERIIRLYAAEVNDIKGQLSMVMEYGECDMAHLLAKNSHRPINLHFIRLYWQQMLQAVQVVHEQNIVHSDLKPANFLLVSGSLKLIDFGIAKAIENNTTNIHRDTHVGTVNYMAPEALIDTNADATTNIKLVKLGRPSDVWSLGCILYQMVYGHAPFAHLNMIKAIAAIPDVRARINFPETAVPARPAPGSNQVNPKLAVPVPPDLIRVMKSCLERDQRKRLTIPELLRDPFLHPGEAPTTTAVAERPTRPDATEISASQLSMIIERSVELSRQRLLSKDVIFALAKDCISNLQKHPRQ</sequence>
<feature type="compositionally biased region" description="Basic and acidic residues" evidence="7">
    <location>
        <begin position="36"/>
        <end position="45"/>
    </location>
</feature>
<keyword evidence="2" id="KW-0808">Transferase</keyword>
<dbReference type="OMA" id="YHSHESS"/>
<evidence type="ECO:0000313" key="9">
    <source>
        <dbReference type="EMBL" id="EEB08955.2"/>
    </source>
</evidence>
<feature type="binding site" evidence="6">
    <location>
        <position position="301"/>
    </location>
    <ligand>
        <name>ATP</name>
        <dbReference type="ChEBI" id="CHEBI:30616"/>
    </ligand>
</feature>
<keyword evidence="1" id="KW-0723">Serine/threonine-protein kinase</keyword>
<feature type="region of interest" description="Disordered" evidence="7">
    <location>
        <begin position="142"/>
        <end position="192"/>
    </location>
</feature>
<dbReference type="OrthoDB" id="20524at2759"/>
<name>B6K601_SCHJY</name>
<dbReference type="AlphaFoldDB" id="B6K601"/>
<evidence type="ECO:0000259" key="8">
    <source>
        <dbReference type="PROSITE" id="PS50011"/>
    </source>
</evidence>
<dbReference type="GO" id="GO:0007059">
    <property type="term" value="P:chromosome segregation"/>
    <property type="evidence" value="ECO:0000318"/>
    <property type="project" value="GO_Central"/>
</dbReference>
<dbReference type="FunFam" id="1.10.510.10:FF:000224">
    <property type="entry name" value="serine/threonine-protein kinase mph1 isoform X1"/>
    <property type="match status" value="1"/>
</dbReference>
<dbReference type="GO" id="GO:1990813">
    <property type="term" value="P:meiotic centromeric cohesion protection in anaphase I"/>
    <property type="evidence" value="ECO:0007669"/>
    <property type="project" value="EnsemblFungi"/>
</dbReference>
<dbReference type="JaponicusDB" id="SJAG_04126">
    <property type="gene designation" value="mph1"/>
</dbReference>
<dbReference type="PROSITE" id="PS00108">
    <property type="entry name" value="PROTEIN_KINASE_ST"/>
    <property type="match status" value="1"/>
</dbReference>
<dbReference type="STRING" id="402676.B6K601"/>
<dbReference type="PANTHER" id="PTHR22974:SF21">
    <property type="entry name" value="DUAL SPECIFICITY PROTEIN KINASE TTK"/>
    <property type="match status" value="1"/>
</dbReference>
<dbReference type="PANTHER" id="PTHR22974">
    <property type="entry name" value="MIXED LINEAGE PROTEIN KINASE"/>
    <property type="match status" value="1"/>
</dbReference>
<dbReference type="GO" id="GO:0005524">
    <property type="term" value="F:ATP binding"/>
    <property type="evidence" value="ECO:0007669"/>
    <property type="project" value="UniProtKB-UniRule"/>
</dbReference>
<keyword evidence="5 6" id="KW-0067">ATP-binding</keyword>
<evidence type="ECO:0000256" key="2">
    <source>
        <dbReference type="ARBA" id="ARBA00022679"/>
    </source>
</evidence>
<dbReference type="InterPro" id="IPR017441">
    <property type="entry name" value="Protein_kinase_ATP_BS"/>
</dbReference>
<protein>
    <submittedName>
        <fullName evidence="9">TTK protein kinase Mph1</fullName>
    </submittedName>
</protein>
<dbReference type="GO" id="GO:0005634">
    <property type="term" value="C:nucleus"/>
    <property type="evidence" value="ECO:0000318"/>
    <property type="project" value="GO_Central"/>
</dbReference>
<dbReference type="GO" id="GO:0004674">
    <property type="term" value="F:protein serine/threonine kinase activity"/>
    <property type="evidence" value="ECO:0000318"/>
    <property type="project" value="GO_Central"/>
</dbReference>
<feature type="region of interest" description="Disordered" evidence="7">
    <location>
        <begin position="29"/>
        <end position="61"/>
    </location>
</feature>
<dbReference type="FunFam" id="3.30.200.20:FF:000131">
    <property type="entry name" value="Dual specificity protein kinase TTK"/>
    <property type="match status" value="1"/>
</dbReference>
<dbReference type="GO" id="GO:0000776">
    <property type="term" value="C:kinetochore"/>
    <property type="evidence" value="ECO:0000318"/>
    <property type="project" value="GO_Central"/>
</dbReference>
<keyword evidence="3 6" id="KW-0547">Nucleotide-binding</keyword>
<feature type="region of interest" description="Disordered" evidence="7">
    <location>
        <begin position="560"/>
        <end position="580"/>
    </location>
</feature>
<keyword evidence="4 9" id="KW-0418">Kinase</keyword>
<dbReference type="PROSITE" id="PS50011">
    <property type="entry name" value="PROTEIN_KINASE_DOM"/>
    <property type="match status" value="1"/>
</dbReference>